<dbReference type="InterPro" id="IPR032710">
    <property type="entry name" value="NTF2-like_dom_sf"/>
</dbReference>
<dbReference type="SUPFAM" id="SSF54427">
    <property type="entry name" value="NTF2-like"/>
    <property type="match status" value="1"/>
</dbReference>
<accession>A0A1I3J0L0</accession>
<reference evidence="2 3" key="1">
    <citation type="submission" date="2016-10" db="EMBL/GenBank/DDBJ databases">
        <authorList>
            <person name="de Groot N.N."/>
        </authorList>
    </citation>
    <scope>NUCLEOTIDE SEQUENCE [LARGE SCALE GENOMIC DNA]</scope>
    <source>
        <strain evidence="2 3">CGMCC 1.11030</strain>
    </source>
</reference>
<dbReference type="EMBL" id="FOQH01000007">
    <property type="protein sequence ID" value="SFI53802.1"/>
    <property type="molecule type" value="Genomic_DNA"/>
</dbReference>
<feature type="domain" description="SnoaL-like" evidence="1">
    <location>
        <begin position="9"/>
        <end position="94"/>
    </location>
</feature>
<keyword evidence="3" id="KW-1185">Reference proteome</keyword>
<name>A0A1I3J0L0_9RHOB</name>
<gene>
    <name evidence="2" type="ORF">SAMN05216258_107310</name>
</gene>
<evidence type="ECO:0000259" key="1">
    <source>
        <dbReference type="Pfam" id="PF12680"/>
    </source>
</evidence>
<dbReference type="RefSeq" id="WP_092861423.1">
    <property type="nucleotide sequence ID" value="NZ_FOQH01000007.1"/>
</dbReference>
<dbReference type="OrthoDB" id="8684708at2"/>
<evidence type="ECO:0000313" key="3">
    <source>
        <dbReference type="Proteomes" id="UP000199377"/>
    </source>
</evidence>
<dbReference type="STRING" id="1114924.SAMN05216258_107310"/>
<protein>
    <submittedName>
        <fullName evidence="2">SnoaL-like domain-containing protein</fullName>
    </submittedName>
</protein>
<dbReference type="InterPro" id="IPR037401">
    <property type="entry name" value="SnoaL-like"/>
</dbReference>
<proteinExistence type="predicted"/>
<dbReference type="Gene3D" id="3.10.450.50">
    <property type="match status" value="1"/>
</dbReference>
<organism evidence="2 3">
    <name type="scientific">Albimonas pacifica</name>
    <dbReference type="NCBI Taxonomy" id="1114924"/>
    <lineage>
        <taxon>Bacteria</taxon>
        <taxon>Pseudomonadati</taxon>
        <taxon>Pseudomonadota</taxon>
        <taxon>Alphaproteobacteria</taxon>
        <taxon>Rhodobacterales</taxon>
        <taxon>Paracoccaceae</taxon>
        <taxon>Albimonas</taxon>
    </lineage>
</organism>
<sequence length="109" mass="11330">MPLDLPAPVAAYFAADAARDAEALARCFAADGAVQDEGAAHVGRDAIRAWWRDAHARYAFANQPLDAAEAPGGVVVRARVTGDFPGAPAVLRFAFALSAGAIRRLEIGA</sequence>
<dbReference type="Pfam" id="PF12680">
    <property type="entry name" value="SnoaL_2"/>
    <property type="match status" value="1"/>
</dbReference>
<dbReference type="AlphaFoldDB" id="A0A1I3J0L0"/>
<dbReference type="Proteomes" id="UP000199377">
    <property type="component" value="Unassembled WGS sequence"/>
</dbReference>
<evidence type="ECO:0000313" key="2">
    <source>
        <dbReference type="EMBL" id="SFI53802.1"/>
    </source>
</evidence>